<dbReference type="InterPro" id="IPR051267">
    <property type="entry name" value="STEAP_metalloreductase"/>
</dbReference>
<dbReference type="Pfam" id="PF03807">
    <property type="entry name" value="F420_oxidored"/>
    <property type="match status" value="1"/>
</dbReference>
<dbReference type="Proteomes" id="UP000318681">
    <property type="component" value="Unassembled WGS sequence"/>
</dbReference>
<dbReference type="InterPro" id="IPR036291">
    <property type="entry name" value="NAD(P)-bd_dom_sf"/>
</dbReference>
<evidence type="ECO:0000313" key="4">
    <source>
        <dbReference type="Proteomes" id="UP000318681"/>
    </source>
</evidence>
<dbReference type="PANTHER" id="PTHR14239:SF0">
    <property type="entry name" value="F420-DEPENDENT NADP REDUCTASE"/>
    <property type="match status" value="1"/>
</dbReference>
<keyword evidence="4" id="KW-1185">Reference proteome</keyword>
<dbReference type="RefSeq" id="WP_145147610.1">
    <property type="nucleotide sequence ID" value="NZ_VNIM01000004.1"/>
</dbReference>
<dbReference type="GO" id="GO:0008823">
    <property type="term" value="F:cupric reductase (NADH) activity"/>
    <property type="evidence" value="ECO:0007669"/>
    <property type="project" value="TreeGrafter"/>
</dbReference>
<evidence type="ECO:0000259" key="2">
    <source>
        <dbReference type="Pfam" id="PF03807"/>
    </source>
</evidence>
<accession>A0A558RCS0</accession>
<dbReference type="GO" id="GO:0070967">
    <property type="term" value="F:coenzyme F420 binding"/>
    <property type="evidence" value="ECO:0007669"/>
    <property type="project" value="InterPro"/>
</dbReference>
<dbReference type="SUPFAM" id="SSF51735">
    <property type="entry name" value="NAD(P)-binding Rossmann-fold domains"/>
    <property type="match status" value="1"/>
</dbReference>
<keyword evidence="1" id="KW-0560">Oxidoreductase</keyword>
<dbReference type="GO" id="GO:0005886">
    <property type="term" value="C:plasma membrane"/>
    <property type="evidence" value="ECO:0007669"/>
    <property type="project" value="TreeGrafter"/>
</dbReference>
<proteinExistence type="predicted"/>
<dbReference type="GO" id="GO:0050661">
    <property type="term" value="F:NADP binding"/>
    <property type="evidence" value="ECO:0007669"/>
    <property type="project" value="InterPro"/>
</dbReference>
<dbReference type="NCBIfam" id="TIGR01915">
    <property type="entry name" value="npdG"/>
    <property type="match status" value="1"/>
</dbReference>
<dbReference type="AlphaFoldDB" id="A0A558RCS0"/>
<organism evidence="3 4">
    <name type="scientific">Alterirhizorhabdus solaris</name>
    <dbReference type="NCBI Taxonomy" id="2529389"/>
    <lineage>
        <taxon>Bacteria</taxon>
        <taxon>Pseudomonadati</taxon>
        <taxon>Pseudomonadota</taxon>
        <taxon>Alphaproteobacteria</taxon>
        <taxon>Sphingomonadales</taxon>
        <taxon>Rhizorhabdaceae</taxon>
        <taxon>Alterirhizorhabdus</taxon>
    </lineage>
</organism>
<reference evidence="3 4" key="1">
    <citation type="submission" date="2019-07" db="EMBL/GenBank/DDBJ databases">
        <title>Sphingomonas solaris sp. nov., isolated from a solar panel from Boston, Massachusetts.</title>
        <authorList>
            <person name="Tanner K."/>
            <person name="Pascual J."/>
            <person name="Mancuso C."/>
            <person name="Pereto J."/>
            <person name="Khalil A."/>
            <person name="Vilanova C."/>
        </authorList>
    </citation>
    <scope>NUCLEOTIDE SEQUENCE [LARGE SCALE GENOMIC DNA]</scope>
    <source>
        <strain evidence="3 4">R4DWN</strain>
    </source>
</reference>
<dbReference type="EMBL" id="VNIM01000004">
    <property type="protein sequence ID" value="TVV77133.1"/>
    <property type="molecule type" value="Genomic_DNA"/>
</dbReference>
<dbReference type="GO" id="GO:0006740">
    <property type="term" value="P:NADPH regeneration"/>
    <property type="evidence" value="ECO:0007669"/>
    <property type="project" value="InterPro"/>
</dbReference>
<dbReference type="InterPro" id="IPR010185">
    <property type="entry name" value="NpdG"/>
</dbReference>
<dbReference type="OrthoDB" id="5738121at2"/>
<dbReference type="Gene3D" id="3.40.50.720">
    <property type="entry name" value="NAD(P)-binding Rossmann-like Domain"/>
    <property type="match status" value="1"/>
</dbReference>
<evidence type="ECO:0000313" key="3">
    <source>
        <dbReference type="EMBL" id="TVV77133.1"/>
    </source>
</evidence>
<sequence>MNGETIAVVGGTGNLGAAIAWRLAKAGRRVIIGSRSAQAAGEKAAALGHGIAGMTNVAAAATGDVVIVAVPFAAQDATLAEIRPHVAGKIVVDTTVPLVPPKVMRVQLPAEGSAAVRAQSALGEGVTTVSAFHNVAAHKLAQDIDIGCDVLVFGDDKVARGKVVALADAMGLRGLHGGALVNSAAAEALTSILIFLNKTYKVDGAGIRITGALLPPQD</sequence>
<dbReference type="GO" id="GO:0052851">
    <property type="term" value="F:ferric-chelate reductase (NADPH) activity"/>
    <property type="evidence" value="ECO:0007669"/>
    <property type="project" value="TreeGrafter"/>
</dbReference>
<dbReference type="InterPro" id="IPR028939">
    <property type="entry name" value="P5C_Rdtase_cat_N"/>
</dbReference>
<dbReference type="GO" id="GO:0015677">
    <property type="term" value="P:copper ion import"/>
    <property type="evidence" value="ECO:0007669"/>
    <property type="project" value="TreeGrafter"/>
</dbReference>
<evidence type="ECO:0000256" key="1">
    <source>
        <dbReference type="ARBA" id="ARBA00023002"/>
    </source>
</evidence>
<comment type="caution">
    <text evidence="3">The sequence shown here is derived from an EMBL/GenBank/DDBJ whole genome shotgun (WGS) entry which is preliminary data.</text>
</comment>
<protein>
    <submittedName>
        <fullName evidence="3">NADPH-dependent F420 reductase</fullName>
    </submittedName>
</protein>
<feature type="domain" description="Pyrroline-5-carboxylate reductase catalytic N-terminal" evidence="2">
    <location>
        <begin position="5"/>
        <end position="97"/>
    </location>
</feature>
<gene>
    <name evidence="3" type="primary">npdG</name>
    <name evidence="3" type="ORF">FOY91_02050</name>
</gene>
<dbReference type="GO" id="GO:0016651">
    <property type="term" value="F:oxidoreductase activity, acting on NAD(P)H"/>
    <property type="evidence" value="ECO:0007669"/>
    <property type="project" value="InterPro"/>
</dbReference>
<dbReference type="PANTHER" id="PTHR14239">
    <property type="entry name" value="DUDULIN-RELATED"/>
    <property type="match status" value="1"/>
</dbReference>
<name>A0A558RCS0_9SPHN</name>